<dbReference type="InterPro" id="IPR003593">
    <property type="entry name" value="AAA+_ATPase"/>
</dbReference>
<dbReference type="GO" id="GO:0000725">
    <property type="term" value="P:recombinational repair"/>
    <property type="evidence" value="ECO:0007669"/>
    <property type="project" value="TreeGrafter"/>
</dbReference>
<dbReference type="OrthoDB" id="41505at2759"/>
<proteinExistence type="predicted"/>
<dbReference type="Pfam" id="PF05362">
    <property type="entry name" value="Lon_C"/>
    <property type="match status" value="1"/>
</dbReference>
<dbReference type="Gene3D" id="3.30.230.10">
    <property type="match status" value="1"/>
</dbReference>
<dbReference type="STRING" id="1157962.A0A250WYN5"/>
<gene>
    <name evidence="3" type="ORF">CEUSTIGMA_g3400.t1</name>
</gene>
<dbReference type="PANTHER" id="PTHR32472">
    <property type="entry name" value="DNA REPAIR PROTEIN RADA"/>
    <property type="match status" value="1"/>
</dbReference>
<sequence length="824" mass="87199">MSSFQLLLSEPFHTKKSERIRECRSAREILTNMQHNCLKSECSNVFNSSTQALHAVPAIRKTFKIINKEQPSLLKLSSDKQTQRTLVIAQAAPKKPKLVYICQVCGHEHVRSGNLKCENCGEFGKVSQTGTAKREASGRQGPAAALLSRRSSSAATAPPPSIGISQAYLSLQKNSAATLTKSQSVSISGSKGIEAGQRHTGLWPDEESINEGNDFGEEGEEDEDEEGASVTQPSVPRASGTTSSRGWLDGGGRASSSAPATMAVMRRAGIEMQAVQGGAGPGVAQRIRLSGKTGTEVGRVLSGPTDPGVVSGSFVLVGGDPGIGKSTLMLQLAAMVSDPCLDFDKAAAAAAAEAREAGRSSETDDDADVHAPGGSNKPPALPQDASKLRSVLYISGEEKDIDVFKRADRMGLGNCSSLMVWSCACMDDIFNMVDQMKPQVIIVDSIQTMYMDDISGSPGSPSQVKECAQALRQISNGLGITVFLIGHVTKQGEVAGPKMLEHIVDTVLFLEGESGEGRRLLRVHKNRHGPTDEVGVFRMDGRGMHAVDNPSSLFIEDAHGGEEGGGGQAAVSQGGAAVLGVAMMGSRPVLLEVQALCSKAYSKQQNAPLVRQATGVSRDRFIQLVHVMSKVLHSARGLSGQHIYCTVVRGMQFKEPASDLAMAVAIASSYFDVPVPPRVAVLGEVDLAGRLRTVGRLEQRLAEVAQLGICDMCIVPKGAGAEKMAAEDPRLEGLNVMPCGSLLEALREVLGSAVEAGPPDRRGWGASSIGAWGEGHSVGGDDETDFFKLSEDDDSLEDEWRLGDHEAAAKSNPWSPRLGAASKR</sequence>
<dbReference type="GO" id="GO:0006508">
    <property type="term" value="P:proteolysis"/>
    <property type="evidence" value="ECO:0007669"/>
    <property type="project" value="InterPro"/>
</dbReference>
<protein>
    <recommendedName>
        <fullName evidence="2">AAA+ ATPase domain-containing protein</fullName>
    </recommendedName>
</protein>
<feature type="region of interest" description="Disordered" evidence="1">
    <location>
        <begin position="354"/>
        <end position="383"/>
    </location>
</feature>
<feature type="compositionally biased region" description="Low complexity" evidence="1">
    <location>
        <begin position="141"/>
        <end position="156"/>
    </location>
</feature>
<dbReference type="SUPFAM" id="SSF54211">
    <property type="entry name" value="Ribosomal protein S5 domain 2-like"/>
    <property type="match status" value="1"/>
</dbReference>
<organism evidence="3 4">
    <name type="scientific">Chlamydomonas eustigma</name>
    <dbReference type="NCBI Taxonomy" id="1157962"/>
    <lineage>
        <taxon>Eukaryota</taxon>
        <taxon>Viridiplantae</taxon>
        <taxon>Chlorophyta</taxon>
        <taxon>core chlorophytes</taxon>
        <taxon>Chlorophyceae</taxon>
        <taxon>CS clade</taxon>
        <taxon>Chlamydomonadales</taxon>
        <taxon>Chlamydomonadaceae</taxon>
        <taxon>Chlamydomonas</taxon>
    </lineage>
</organism>
<keyword evidence="4" id="KW-1185">Reference proteome</keyword>
<dbReference type="SMART" id="SM00382">
    <property type="entry name" value="AAA"/>
    <property type="match status" value="1"/>
</dbReference>
<dbReference type="Pfam" id="PF13481">
    <property type="entry name" value="AAA_25"/>
    <property type="match status" value="1"/>
</dbReference>
<dbReference type="EMBL" id="BEGY01000014">
    <property type="protein sequence ID" value="GAX75957.1"/>
    <property type="molecule type" value="Genomic_DNA"/>
</dbReference>
<reference evidence="3 4" key="1">
    <citation type="submission" date="2017-08" db="EMBL/GenBank/DDBJ databases">
        <title>Acidophilic green algal genome provides insights into adaptation to an acidic environment.</title>
        <authorList>
            <person name="Hirooka S."/>
            <person name="Hirose Y."/>
            <person name="Kanesaki Y."/>
            <person name="Higuchi S."/>
            <person name="Fujiwara T."/>
            <person name="Onuma R."/>
            <person name="Era A."/>
            <person name="Ohbayashi R."/>
            <person name="Uzuka A."/>
            <person name="Nozaki H."/>
            <person name="Yoshikawa H."/>
            <person name="Miyagishima S.Y."/>
        </authorList>
    </citation>
    <scope>NUCLEOTIDE SEQUENCE [LARGE SCALE GENOMIC DNA]</scope>
    <source>
        <strain evidence="3 4">NIES-2499</strain>
    </source>
</reference>
<accession>A0A250WYN5</accession>
<dbReference type="InterPro" id="IPR008269">
    <property type="entry name" value="Lon_proteolytic"/>
</dbReference>
<dbReference type="AlphaFoldDB" id="A0A250WYN5"/>
<dbReference type="InterPro" id="IPR020568">
    <property type="entry name" value="Ribosomal_Su5_D2-typ_SF"/>
</dbReference>
<comment type="caution">
    <text evidence="3">The sequence shown here is derived from an EMBL/GenBank/DDBJ whole genome shotgun (WGS) entry which is preliminary data.</text>
</comment>
<evidence type="ECO:0000313" key="4">
    <source>
        <dbReference type="Proteomes" id="UP000232323"/>
    </source>
</evidence>
<dbReference type="GO" id="GO:0004176">
    <property type="term" value="F:ATP-dependent peptidase activity"/>
    <property type="evidence" value="ECO:0007669"/>
    <property type="project" value="InterPro"/>
</dbReference>
<feature type="domain" description="AAA+ ATPase" evidence="2">
    <location>
        <begin position="311"/>
        <end position="514"/>
    </location>
</feature>
<dbReference type="SUPFAM" id="SSF52540">
    <property type="entry name" value="P-loop containing nucleoside triphosphate hydrolases"/>
    <property type="match status" value="1"/>
</dbReference>
<feature type="region of interest" description="Disordered" evidence="1">
    <location>
        <begin position="128"/>
        <end position="159"/>
    </location>
</feature>
<evidence type="ECO:0000256" key="1">
    <source>
        <dbReference type="SAM" id="MobiDB-lite"/>
    </source>
</evidence>
<feature type="compositionally biased region" description="Polar residues" evidence="1">
    <location>
        <begin position="180"/>
        <end position="189"/>
    </location>
</feature>
<dbReference type="InterPro" id="IPR027417">
    <property type="entry name" value="P-loop_NTPase"/>
</dbReference>
<evidence type="ECO:0000259" key="2">
    <source>
        <dbReference type="SMART" id="SM00382"/>
    </source>
</evidence>
<dbReference type="PANTHER" id="PTHR32472:SF10">
    <property type="entry name" value="DNA REPAIR PROTEIN RADA-LIKE PROTEIN"/>
    <property type="match status" value="1"/>
</dbReference>
<dbReference type="Proteomes" id="UP000232323">
    <property type="component" value="Unassembled WGS sequence"/>
</dbReference>
<name>A0A250WYN5_9CHLO</name>
<dbReference type="Gene3D" id="3.40.50.300">
    <property type="entry name" value="P-loop containing nucleotide triphosphate hydrolases"/>
    <property type="match status" value="1"/>
</dbReference>
<feature type="region of interest" description="Disordered" evidence="1">
    <location>
        <begin position="180"/>
        <end position="259"/>
    </location>
</feature>
<dbReference type="PRINTS" id="PR00830">
    <property type="entry name" value="ENDOLAPTASE"/>
</dbReference>
<feature type="region of interest" description="Disordered" evidence="1">
    <location>
        <begin position="803"/>
        <end position="824"/>
    </location>
</feature>
<feature type="compositionally biased region" description="Polar residues" evidence="1">
    <location>
        <begin position="229"/>
        <end position="245"/>
    </location>
</feature>
<dbReference type="InterPro" id="IPR014721">
    <property type="entry name" value="Ribsml_uS5_D2-typ_fold_subgr"/>
</dbReference>
<dbReference type="GO" id="GO:0004252">
    <property type="term" value="F:serine-type endopeptidase activity"/>
    <property type="evidence" value="ECO:0007669"/>
    <property type="project" value="InterPro"/>
</dbReference>
<feature type="compositionally biased region" description="Acidic residues" evidence="1">
    <location>
        <begin position="204"/>
        <end position="227"/>
    </location>
</feature>
<evidence type="ECO:0000313" key="3">
    <source>
        <dbReference type="EMBL" id="GAX75957.1"/>
    </source>
</evidence>